<name>A0A1F7RPC8_9BACT</name>
<dbReference type="SMART" id="SM00460">
    <property type="entry name" value="TGc"/>
    <property type="match status" value="1"/>
</dbReference>
<organism evidence="2 3">
    <name type="scientific">Candidatus Schekmanbacteria bacterium RBG_13_48_7</name>
    <dbReference type="NCBI Taxonomy" id="1817878"/>
    <lineage>
        <taxon>Bacteria</taxon>
        <taxon>Candidatus Schekmaniibacteriota</taxon>
    </lineage>
</organism>
<proteinExistence type="predicted"/>
<protein>
    <recommendedName>
        <fullName evidence="1">Transglutaminase-like domain-containing protein</fullName>
    </recommendedName>
</protein>
<gene>
    <name evidence="2" type="ORF">A2161_05835</name>
</gene>
<dbReference type="AlphaFoldDB" id="A0A1F7RPC8"/>
<reference evidence="2 3" key="1">
    <citation type="journal article" date="2016" name="Nat. Commun.">
        <title>Thousands of microbial genomes shed light on interconnected biogeochemical processes in an aquifer system.</title>
        <authorList>
            <person name="Anantharaman K."/>
            <person name="Brown C.T."/>
            <person name="Hug L.A."/>
            <person name="Sharon I."/>
            <person name="Castelle C.J."/>
            <person name="Probst A.J."/>
            <person name="Thomas B.C."/>
            <person name="Singh A."/>
            <person name="Wilkins M.J."/>
            <person name="Karaoz U."/>
            <person name="Brodie E.L."/>
            <person name="Williams K.H."/>
            <person name="Hubbard S.S."/>
            <person name="Banfield J.F."/>
        </authorList>
    </citation>
    <scope>NUCLEOTIDE SEQUENCE [LARGE SCALE GENOMIC DNA]</scope>
</reference>
<dbReference type="Pfam" id="PF01841">
    <property type="entry name" value="Transglut_core"/>
    <property type="match status" value="1"/>
</dbReference>
<feature type="non-terminal residue" evidence="2">
    <location>
        <position position="1"/>
    </location>
</feature>
<dbReference type="InterPro" id="IPR038765">
    <property type="entry name" value="Papain-like_cys_pep_sf"/>
</dbReference>
<dbReference type="InterPro" id="IPR002931">
    <property type="entry name" value="Transglutaminase-like"/>
</dbReference>
<dbReference type="Gene3D" id="3.10.620.30">
    <property type="match status" value="1"/>
</dbReference>
<dbReference type="SUPFAM" id="SSF54001">
    <property type="entry name" value="Cysteine proteinases"/>
    <property type="match status" value="1"/>
</dbReference>
<accession>A0A1F7RPC8</accession>
<sequence>REDSNIVVTVRLKGEQEQEVHLDWSSVILVVNKTVTPDKTKSDPYISSTGCVQSKAKEITRLAGNIWPKNGRVDDYAKNIQRFILGMKQAKQPRSLDALGILDSGASGICTANANLALALLRSKGIAARSIVVIPSISQRLEMHRIVECFDEGGWRSFDPSSLQTDMPMKPWQNIIVAKTTIADENLAMKPRMGSMVGCPYGQELELMDYGISLWGQDFFWTIARPVAEFEASDTAIGLATSNWNRYMEMGILSQGQIKAASAKNAEEFLEFLQTN</sequence>
<evidence type="ECO:0000313" key="3">
    <source>
        <dbReference type="Proteomes" id="UP000179266"/>
    </source>
</evidence>
<evidence type="ECO:0000259" key="1">
    <source>
        <dbReference type="SMART" id="SM00460"/>
    </source>
</evidence>
<feature type="domain" description="Transglutaminase-like" evidence="1">
    <location>
        <begin position="101"/>
        <end position="162"/>
    </location>
</feature>
<evidence type="ECO:0000313" key="2">
    <source>
        <dbReference type="EMBL" id="OGL43412.1"/>
    </source>
</evidence>
<dbReference type="EMBL" id="MGDD01000275">
    <property type="protein sequence ID" value="OGL43412.1"/>
    <property type="molecule type" value="Genomic_DNA"/>
</dbReference>
<dbReference type="Proteomes" id="UP000179266">
    <property type="component" value="Unassembled WGS sequence"/>
</dbReference>
<comment type="caution">
    <text evidence="2">The sequence shown here is derived from an EMBL/GenBank/DDBJ whole genome shotgun (WGS) entry which is preliminary data.</text>
</comment>